<keyword evidence="1" id="KW-0472">Membrane</keyword>
<dbReference type="RefSeq" id="WP_089225316.1">
    <property type="nucleotide sequence ID" value="NZ_FZOF01000009.1"/>
</dbReference>
<evidence type="ECO:0000256" key="1">
    <source>
        <dbReference type="SAM" id="Phobius"/>
    </source>
</evidence>
<keyword evidence="1" id="KW-1133">Transmembrane helix</keyword>
<dbReference type="EMBL" id="FZOF01000009">
    <property type="protein sequence ID" value="SNS84596.1"/>
    <property type="molecule type" value="Genomic_DNA"/>
</dbReference>
<evidence type="ECO:0000313" key="2">
    <source>
        <dbReference type="EMBL" id="SNS84596.1"/>
    </source>
</evidence>
<accession>A0A239HTD2</accession>
<protein>
    <submittedName>
        <fullName evidence="2">Uncharacterized protein</fullName>
    </submittedName>
</protein>
<keyword evidence="1" id="KW-0812">Transmembrane</keyword>
<name>A0A239HTD2_9ACTN</name>
<feature type="transmembrane region" description="Helical" evidence="1">
    <location>
        <begin position="344"/>
        <end position="365"/>
    </location>
</feature>
<dbReference type="OrthoDB" id="4328077at2"/>
<dbReference type="AlphaFoldDB" id="A0A239HTD2"/>
<keyword evidence="3" id="KW-1185">Reference proteome</keyword>
<sequence length="366" mass="39249">MAENPSGTPSDDEMLQALARHLSGDGGAVRLDSSAGADLSWHSVLDCRIRRTTETRKESARTEKGRKDLSALPTYTHLADYRPGVPAEHGSLHRIELVREGSVRHNTCECGNGEWACKRCEGRGRLPCDPTTACPDCRGLEPCAECDGTGKPRPRAKDRDRAAAATASRTVPKRVRCAKCRRPDAACPTCAGRGRTQCSQCTGTGLVDCPKCTGGGTVAHDACGGSGVVTTWVGALIEQRSREELVRRPLKRPPFPVRRRTARLGRWRKAVLTGDDALPGDLDATHAEALAPHLVPAGEVHRRVVLRHLPLARITVPTDPERVFYAFPGSDGIEVLGLPSSRRVVRGLAIAAAALAVVVLLLSLLG</sequence>
<dbReference type="Proteomes" id="UP000198280">
    <property type="component" value="Unassembled WGS sequence"/>
</dbReference>
<evidence type="ECO:0000313" key="3">
    <source>
        <dbReference type="Proteomes" id="UP000198280"/>
    </source>
</evidence>
<reference evidence="2 3" key="1">
    <citation type="submission" date="2017-06" db="EMBL/GenBank/DDBJ databases">
        <authorList>
            <person name="Kim H.J."/>
            <person name="Triplett B.A."/>
        </authorList>
    </citation>
    <scope>NUCLEOTIDE SEQUENCE [LARGE SCALE GENOMIC DNA]</scope>
    <source>
        <strain evidence="2 3">CGMCC 4.1858</strain>
    </source>
</reference>
<gene>
    <name evidence="2" type="ORF">SAMN05216252_10988</name>
</gene>
<proteinExistence type="predicted"/>
<organism evidence="2 3">
    <name type="scientific">Actinacidiphila glaucinigra</name>
    <dbReference type="NCBI Taxonomy" id="235986"/>
    <lineage>
        <taxon>Bacteria</taxon>
        <taxon>Bacillati</taxon>
        <taxon>Actinomycetota</taxon>
        <taxon>Actinomycetes</taxon>
        <taxon>Kitasatosporales</taxon>
        <taxon>Streptomycetaceae</taxon>
        <taxon>Actinacidiphila</taxon>
    </lineage>
</organism>